<reference evidence="2 3" key="1">
    <citation type="submission" date="2016-09" db="EMBL/GenBank/DDBJ databases">
        <authorList>
            <person name="Capua I."/>
            <person name="De Benedictis P."/>
            <person name="Joannis T."/>
            <person name="Lombin L.H."/>
            <person name="Cattoli G."/>
        </authorList>
    </citation>
    <scope>NUCLEOTIDE SEQUENCE [LARGE SCALE GENOMIC DNA]</scope>
    <source>
        <strain evidence="2 3">ANC 4671</strain>
    </source>
</reference>
<name>A0A1E7R1F6_9GAMM</name>
<dbReference type="RefSeq" id="WP_070070725.1">
    <property type="nucleotide sequence ID" value="NZ_MKKK01000056.1"/>
</dbReference>
<gene>
    <name evidence="2" type="ORF">BJI46_05300</name>
</gene>
<comment type="caution">
    <text evidence="2">The sequence shown here is derived from an EMBL/GenBank/DDBJ whole genome shotgun (WGS) entry which is preliminary data.</text>
</comment>
<evidence type="ECO:0000313" key="2">
    <source>
        <dbReference type="EMBL" id="OEY93155.1"/>
    </source>
</evidence>
<feature type="chain" id="PRO_5043144553" evidence="1">
    <location>
        <begin position="25"/>
        <end position="118"/>
    </location>
</feature>
<proteinExistence type="predicted"/>
<accession>A0A1E7R1F6</accession>
<dbReference type="Proteomes" id="UP000185895">
    <property type="component" value="Unassembled WGS sequence"/>
</dbReference>
<organism evidence="2 3">
    <name type="scientific">Acinetobacter qingfengensis</name>
    <dbReference type="NCBI Taxonomy" id="1262585"/>
    <lineage>
        <taxon>Bacteria</taxon>
        <taxon>Pseudomonadati</taxon>
        <taxon>Pseudomonadota</taxon>
        <taxon>Gammaproteobacteria</taxon>
        <taxon>Moraxellales</taxon>
        <taxon>Moraxellaceae</taxon>
        <taxon>Acinetobacter</taxon>
    </lineage>
</organism>
<dbReference type="AlphaFoldDB" id="A0A1E7R1F6"/>
<sequence length="118" mass="12669">MKKFTLGLMLSAGLVATYPTLVQAKAKEATCQIDEGGQTRYKGKCNFESQGGGSFYISHPSFVKKVGVEGLMIIIEGKDQAVVQATKIGGGGSMWGEAVRSQKQKACWVGNDFKVCAW</sequence>
<keyword evidence="1" id="KW-0732">Signal</keyword>
<dbReference type="STRING" id="1262585.BJI46_05300"/>
<protein>
    <submittedName>
        <fullName evidence="2">Uncharacterized protein</fullName>
    </submittedName>
</protein>
<dbReference type="OrthoDB" id="8613937at2"/>
<evidence type="ECO:0000256" key="1">
    <source>
        <dbReference type="SAM" id="SignalP"/>
    </source>
</evidence>
<evidence type="ECO:0000313" key="3">
    <source>
        <dbReference type="Proteomes" id="UP000185895"/>
    </source>
</evidence>
<keyword evidence="3" id="KW-1185">Reference proteome</keyword>
<dbReference type="EMBL" id="MKKK01000056">
    <property type="protein sequence ID" value="OEY93155.1"/>
    <property type="molecule type" value="Genomic_DNA"/>
</dbReference>
<feature type="signal peptide" evidence="1">
    <location>
        <begin position="1"/>
        <end position="24"/>
    </location>
</feature>